<organism evidence="4 5">
    <name type="scientific">Vigna mungo</name>
    <name type="common">Black gram</name>
    <name type="synonym">Phaseolus mungo</name>
    <dbReference type="NCBI Taxonomy" id="3915"/>
    <lineage>
        <taxon>Eukaryota</taxon>
        <taxon>Viridiplantae</taxon>
        <taxon>Streptophyta</taxon>
        <taxon>Embryophyta</taxon>
        <taxon>Tracheophyta</taxon>
        <taxon>Spermatophyta</taxon>
        <taxon>Magnoliopsida</taxon>
        <taxon>eudicotyledons</taxon>
        <taxon>Gunneridae</taxon>
        <taxon>Pentapetalae</taxon>
        <taxon>rosids</taxon>
        <taxon>fabids</taxon>
        <taxon>Fabales</taxon>
        <taxon>Fabaceae</taxon>
        <taxon>Papilionoideae</taxon>
        <taxon>50 kb inversion clade</taxon>
        <taxon>NPAAA clade</taxon>
        <taxon>indigoferoid/millettioid clade</taxon>
        <taxon>Phaseoleae</taxon>
        <taxon>Vigna</taxon>
    </lineage>
</organism>
<evidence type="ECO:0000256" key="3">
    <source>
        <dbReference type="PROSITE-ProRule" id="PRU00221"/>
    </source>
</evidence>
<name>A0AAQ3P9G3_VIGMU</name>
<evidence type="ECO:0000256" key="2">
    <source>
        <dbReference type="ARBA" id="ARBA00022737"/>
    </source>
</evidence>
<dbReference type="AlphaFoldDB" id="A0AAQ3P9G3"/>
<dbReference type="SMART" id="SM00320">
    <property type="entry name" value="WD40"/>
    <property type="match status" value="7"/>
</dbReference>
<dbReference type="PANTHER" id="PTHR14221:SF5">
    <property type="entry name" value="TRANSDUCIN_WD40 REPEAT-LIKE SUPERFAMILY PROTEIN"/>
    <property type="match status" value="1"/>
</dbReference>
<dbReference type="EMBL" id="CP144700">
    <property type="protein sequence ID" value="WVZ22957.1"/>
    <property type="molecule type" value="Genomic_DNA"/>
</dbReference>
<accession>A0AAQ3P9G3</accession>
<evidence type="ECO:0000313" key="4">
    <source>
        <dbReference type="EMBL" id="WVZ22957.1"/>
    </source>
</evidence>
<dbReference type="Gene3D" id="2.130.10.10">
    <property type="entry name" value="YVTN repeat-like/Quinoprotein amine dehydrogenase"/>
    <property type="match status" value="2"/>
</dbReference>
<dbReference type="FunFam" id="2.130.10.10:FF:001104">
    <property type="entry name" value="WD repeat-containing protein 44 isoform A"/>
    <property type="match status" value="1"/>
</dbReference>
<gene>
    <name evidence="4" type="ORF">V8G54_001501</name>
</gene>
<keyword evidence="5" id="KW-1185">Reference proteome</keyword>
<dbReference type="InterPro" id="IPR015943">
    <property type="entry name" value="WD40/YVTN_repeat-like_dom_sf"/>
</dbReference>
<dbReference type="PRINTS" id="PR00320">
    <property type="entry name" value="GPROTEINBRPT"/>
</dbReference>
<dbReference type="InterPro" id="IPR001680">
    <property type="entry name" value="WD40_rpt"/>
</dbReference>
<dbReference type="SUPFAM" id="SSF50978">
    <property type="entry name" value="WD40 repeat-like"/>
    <property type="match status" value="1"/>
</dbReference>
<dbReference type="PROSITE" id="PS50082">
    <property type="entry name" value="WD_REPEATS_2"/>
    <property type="match status" value="3"/>
</dbReference>
<dbReference type="InterPro" id="IPR020472">
    <property type="entry name" value="WD40_PAC1"/>
</dbReference>
<evidence type="ECO:0008006" key="6">
    <source>
        <dbReference type="Google" id="ProtNLM"/>
    </source>
</evidence>
<keyword evidence="2" id="KW-0677">Repeat</keyword>
<dbReference type="InterPro" id="IPR040324">
    <property type="entry name" value="WDR44/Dgr2"/>
</dbReference>
<dbReference type="PROSITE" id="PS50294">
    <property type="entry name" value="WD_REPEATS_REGION"/>
    <property type="match status" value="3"/>
</dbReference>
<sequence length="799" mass="89188">MKIVSISGSSSKFEDNQGQQTSHFLFCFSHGFAVTVPDLCAFRYPFPLIEVKLIRSFQNCLFCKKGICLRLAVGIGERWEMDGGEDQFYDTREELCSVSDGGSDCSESDESSSGNNGHVTRHKVWAKDLGSVNQRRQNFLRWMGLESDLNHSTKGVEFQDQPCGIDRITATSGAVLRTSLAVEEGLPSTSNQIVLDSLSGEASGSRENRENSACMIRNLDDGTQYIVDKLGQDGTLSTLRVLGSNQLISLEEFQRNTGPSSMVRRHLQRDAENTRLLGVGKRKMKKGWLKKLDSIACFVNNHGFDETKCKDCDSVDGSGIQRVRVHSYRKRFKELSSLYTEQEFKAHKGVILTMKFSLDGKYLASGGEDGMVRVWKVVEDERSSELDILDNDPSNIYFKINNFSCIAPLGVDKEKLVKTEKLRRSPEATCVIIPPRTFRISAKPLHEFQGHSGDILDLAWSKRGFLLSSSVDKTVRLWHVGIDRCLRVFPHNNYVTCVNFNPINDNFFISGSIDGKVRIWEVVHSRVSDYIDIREIVTAVCFRPDGKGTIVGTMAGNCRFYDIQDKHLQLDAQLCLRGKKKTSGKRITGFQFSPTDPSKLLVASADSHVCILSGDDIIYKFKGLRSAGQMNASFTTDGKHIISVSEDSNVCIWNYNGHDRSNSKAKKIWSSESFLSHNAAIAVPWCGIESIPGTLLSPSLGGDANQRCSLPSPDCFFLSRGFLSEWIPKVSATWPEETLVDSCQTQTVVSPTMCKSEYKFLRSACKGMSNSHLWGQVIVTAGWDGYIRVYQNYGLPVRV</sequence>
<feature type="repeat" description="WD" evidence="3">
    <location>
        <begin position="448"/>
        <end position="488"/>
    </location>
</feature>
<proteinExistence type="predicted"/>
<reference evidence="4 5" key="1">
    <citation type="journal article" date="2023" name="Life. Sci Alliance">
        <title>Evolutionary insights into 3D genome organization and epigenetic landscape of Vigna mungo.</title>
        <authorList>
            <person name="Junaid A."/>
            <person name="Singh B."/>
            <person name="Bhatia S."/>
        </authorList>
    </citation>
    <scope>NUCLEOTIDE SEQUENCE [LARGE SCALE GENOMIC DNA]</scope>
    <source>
        <strain evidence="4">Urdbean</strain>
    </source>
</reference>
<feature type="repeat" description="WD" evidence="3">
    <location>
        <begin position="488"/>
        <end position="522"/>
    </location>
</feature>
<protein>
    <recommendedName>
        <fullName evidence="6">WD repeat-containing protein 44</fullName>
    </recommendedName>
</protein>
<evidence type="ECO:0000256" key="1">
    <source>
        <dbReference type="ARBA" id="ARBA00022574"/>
    </source>
</evidence>
<dbReference type="PANTHER" id="PTHR14221">
    <property type="entry name" value="WD REPEAT DOMAIN 44"/>
    <property type="match status" value="1"/>
</dbReference>
<evidence type="ECO:0000313" key="5">
    <source>
        <dbReference type="Proteomes" id="UP001374535"/>
    </source>
</evidence>
<keyword evidence="1 3" id="KW-0853">WD repeat</keyword>
<feature type="repeat" description="WD" evidence="3">
    <location>
        <begin position="344"/>
        <end position="385"/>
    </location>
</feature>
<dbReference type="Pfam" id="PF00400">
    <property type="entry name" value="WD40"/>
    <property type="match status" value="4"/>
</dbReference>
<dbReference type="InterPro" id="IPR036322">
    <property type="entry name" value="WD40_repeat_dom_sf"/>
</dbReference>
<dbReference type="Proteomes" id="UP001374535">
    <property type="component" value="Chromosome 1"/>
</dbReference>